<dbReference type="EMBL" id="BGKA01000014">
    <property type="protein sequence ID" value="GBH14465.1"/>
    <property type="molecule type" value="Genomic_DNA"/>
</dbReference>
<dbReference type="Proteomes" id="UP000248291">
    <property type="component" value="Unassembled WGS sequence"/>
</dbReference>
<protein>
    <submittedName>
        <fullName evidence="1">DNA-binding transcriptional regulator</fullName>
    </submittedName>
</protein>
<dbReference type="GO" id="GO:0003677">
    <property type="term" value="F:DNA binding"/>
    <property type="evidence" value="ECO:0007669"/>
    <property type="project" value="UniProtKB-KW"/>
</dbReference>
<organism evidence="1 2">
    <name type="scientific">Pseudomonas syringae pv. actinidiae</name>
    <dbReference type="NCBI Taxonomy" id="103796"/>
    <lineage>
        <taxon>Bacteria</taxon>
        <taxon>Pseudomonadati</taxon>
        <taxon>Pseudomonadota</taxon>
        <taxon>Gammaproteobacteria</taxon>
        <taxon>Pseudomonadales</taxon>
        <taxon>Pseudomonadaceae</taxon>
        <taxon>Pseudomonas</taxon>
        <taxon>Pseudomonas syringae</taxon>
    </lineage>
</organism>
<reference evidence="1 2" key="1">
    <citation type="submission" date="2018-04" db="EMBL/GenBank/DDBJ databases">
        <title>Draft genome sequence of Pseudomonas syringae pv. actinidiae biovar 3 strains isolated from kiwifruit in Kagawa prefecture.</title>
        <authorList>
            <person name="Tabuchi M."/>
            <person name="Saito M."/>
            <person name="Fujiwara S."/>
            <person name="Sasa N."/>
            <person name="Akimitsu K."/>
            <person name="Gomi K."/>
            <person name="Konishi-Sugita S."/>
            <person name="Hamano K."/>
            <person name="Kataoka I."/>
        </authorList>
    </citation>
    <scope>NUCLEOTIDE SEQUENCE [LARGE SCALE GENOMIC DNA]</scope>
    <source>
        <strain evidence="1 2">MAFF212211</strain>
    </source>
</reference>
<name>A0AAN4Q280_PSESF</name>
<keyword evidence="1" id="KW-0238">DNA-binding</keyword>
<gene>
    <name evidence="1" type="ORF">KPSA3_00353</name>
</gene>
<evidence type="ECO:0000313" key="1">
    <source>
        <dbReference type="EMBL" id="GBH14465.1"/>
    </source>
</evidence>
<accession>A0AAN4Q280</accession>
<dbReference type="AlphaFoldDB" id="A0AAN4Q280"/>
<proteinExistence type="predicted"/>
<evidence type="ECO:0000313" key="2">
    <source>
        <dbReference type="Proteomes" id="UP000248291"/>
    </source>
</evidence>
<sequence>MFMYDTFPALSDEMTECTQKIMDDKICSGIKKPREKHLSPSRRQALRPFFVQTKMR</sequence>
<comment type="caution">
    <text evidence="1">The sequence shown here is derived from an EMBL/GenBank/DDBJ whole genome shotgun (WGS) entry which is preliminary data.</text>
</comment>